<dbReference type="InterPro" id="IPR016088">
    <property type="entry name" value="Chalcone_isomerase_3-sand"/>
</dbReference>
<dbReference type="GO" id="GO:0016872">
    <property type="term" value="F:intramolecular lyase activity"/>
    <property type="evidence" value="ECO:0007669"/>
    <property type="project" value="InterPro"/>
</dbReference>
<dbReference type="RefSeq" id="WP_148580402.1">
    <property type="nucleotide sequence ID" value="NZ_JAVEUW010000117.1"/>
</dbReference>
<evidence type="ECO:0000259" key="2">
    <source>
        <dbReference type="Pfam" id="PF16036"/>
    </source>
</evidence>
<dbReference type="EMBL" id="SDKK01000017">
    <property type="protein sequence ID" value="TYC54708.1"/>
    <property type="molecule type" value="Genomic_DNA"/>
</dbReference>
<evidence type="ECO:0000313" key="4">
    <source>
        <dbReference type="Proteomes" id="UP000389128"/>
    </source>
</evidence>
<evidence type="ECO:0000256" key="1">
    <source>
        <dbReference type="SAM" id="SignalP"/>
    </source>
</evidence>
<sequence length="196" mass="21547">MKTVLHRHLRQALLATALIIALPTHAADIAGVRFDDKATVAGSELVLNGAGLRTRFMLKIYAIGLYLPKRADSAEAVSTTSGPRRIQIVTLRELTAEQFADALVEGLKKNHSETEFIKLQARADDFRNALLSLKTAPNGSQIRLEWLPGSGTRLSVGNEIRGKDIPGEDFFRALLRIWLGDKPIDQELKNALLGKV</sequence>
<protein>
    <recommendedName>
        <fullName evidence="2">Chalcone isomerase domain-containing protein</fullName>
    </recommendedName>
</protein>
<name>A0A6C2CL62_9RHOO</name>
<dbReference type="AlphaFoldDB" id="A0A6C2CL62"/>
<proteinExistence type="predicted"/>
<evidence type="ECO:0000313" key="3">
    <source>
        <dbReference type="EMBL" id="TYC54708.1"/>
    </source>
</evidence>
<comment type="caution">
    <text evidence="3">The sequence shown here is derived from an EMBL/GenBank/DDBJ whole genome shotgun (WGS) entry which is preliminary data.</text>
</comment>
<dbReference type="Gene3D" id="3.50.70.10">
    <property type="match status" value="1"/>
</dbReference>
<feature type="domain" description="Chalcone isomerase" evidence="2">
    <location>
        <begin position="26"/>
        <end position="194"/>
    </location>
</feature>
<dbReference type="PANTHER" id="PTHR47698:SF2">
    <property type="entry name" value="FATTY-ACID-BINDING PROTEIN 3, CHLOROPLASTIC"/>
    <property type="match status" value="1"/>
</dbReference>
<dbReference type="InterPro" id="IPR036298">
    <property type="entry name" value="Chalcone_isomerase_sf"/>
</dbReference>
<gene>
    <name evidence="3" type="ORF">ETQ85_17620</name>
</gene>
<feature type="chain" id="PRO_5025524153" description="Chalcone isomerase domain-containing protein" evidence="1">
    <location>
        <begin position="27"/>
        <end position="196"/>
    </location>
</feature>
<dbReference type="Pfam" id="PF16036">
    <property type="entry name" value="Chalcone_3"/>
    <property type="match status" value="1"/>
</dbReference>
<accession>A0A6C2CL62</accession>
<keyword evidence="4" id="KW-1185">Reference proteome</keyword>
<keyword evidence="1" id="KW-0732">Signal</keyword>
<dbReference type="PANTHER" id="PTHR47698">
    <property type="entry name" value="FATTY-ACID-BINDING PROTEIN 3, CHLOROPLASTIC"/>
    <property type="match status" value="1"/>
</dbReference>
<dbReference type="InterPro" id="IPR016087">
    <property type="entry name" value="Chalcone_isomerase"/>
</dbReference>
<reference evidence="3 4" key="1">
    <citation type="submission" date="2019-01" db="EMBL/GenBank/DDBJ databases">
        <title>Zoogloea oleivorans genome sequencing and assembly.</title>
        <authorList>
            <person name="Tancsics A."/>
            <person name="Farkas M."/>
            <person name="Kriszt B."/>
            <person name="Maroti G."/>
            <person name="Horvath B."/>
        </authorList>
    </citation>
    <scope>NUCLEOTIDE SEQUENCE [LARGE SCALE GENOMIC DNA]</scope>
    <source>
        <strain evidence="3 4">Buc</strain>
    </source>
</reference>
<feature type="signal peptide" evidence="1">
    <location>
        <begin position="1"/>
        <end position="26"/>
    </location>
</feature>
<organism evidence="3 4">
    <name type="scientific">Zoogloea oleivorans</name>
    <dbReference type="NCBI Taxonomy" id="1552750"/>
    <lineage>
        <taxon>Bacteria</taxon>
        <taxon>Pseudomonadati</taxon>
        <taxon>Pseudomonadota</taxon>
        <taxon>Betaproteobacteria</taxon>
        <taxon>Rhodocyclales</taxon>
        <taxon>Zoogloeaceae</taxon>
        <taxon>Zoogloea</taxon>
    </lineage>
</organism>
<dbReference type="SUPFAM" id="SSF54626">
    <property type="entry name" value="Chalcone isomerase"/>
    <property type="match status" value="1"/>
</dbReference>
<dbReference type="OrthoDB" id="9795336at2"/>
<dbReference type="Proteomes" id="UP000389128">
    <property type="component" value="Unassembled WGS sequence"/>
</dbReference>